<keyword evidence="5" id="KW-1185">Reference proteome</keyword>
<reference evidence="4 5" key="1">
    <citation type="submission" date="2024-11" db="EMBL/GenBank/DDBJ databases">
        <title>A near-complete genome assembly of Cinchona calisaya.</title>
        <authorList>
            <person name="Lian D.C."/>
            <person name="Zhao X.W."/>
            <person name="Wei L."/>
        </authorList>
    </citation>
    <scope>NUCLEOTIDE SEQUENCE [LARGE SCALE GENOMIC DNA]</scope>
    <source>
        <tissue evidence="4">Nenye</tissue>
    </source>
</reference>
<protein>
    <recommendedName>
        <fullName evidence="6">ATPase AAA-type core domain-containing protein</fullName>
    </recommendedName>
</protein>
<comment type="caution">
    <text evidence="4">The sequence shown here is derived from an EMBL/GenBank/DDBJ whole genome shotgun (WGS) entry which is preliminary data.</text>
</comment>
<feature type="domain" description="AAA+ ATPase At3g28540-like C-terminal" evidence="3">
    <location>
        <begin position="93"/>
        <end position="136"/>
    </location>
</feature>
<keyword evidence="1" id="KW-0067">ATP-binding</keyword>
<evidence type="ECO:0000313" key="4">
    <source>
        <dbReference type="EMBL" id="KAL3507835.1"/>
    </source>
</evidence>
<dbReference type="Gene3D" id="6.10.280.40">
    <property type="match status" value="1"/>
</dbReference>
<dbReference type="SUPFAM" id="SSF52540">
    <property type="entry name" value="P-loop containing nucleoside triphosphate hydrolases"/>
    <property type="match status" value="1"/>
</dbReference>
<dbReference type="Gene3D" id="3.40.50.300">
    <property type="entry name" value="P-loop containing nucleotide triphosphate hydrolases"/>
    <property type="match status" value="1"/>
</dbReference>
<dbReference type="Proteomes" id="UP001630127">
    <property type="component" value="Unassembled WGS sequence"/>
</dbReference>
<dbReference type="PROSITE" id="PS00674">
    <property type="entry name" value="AAA"/>
    <property type="match status" value="1"/>
</dbReference>
<dbReference type="InterPro" id="IPR027417">
    <property type="entry name" value="P-loop_NTPase"/>
</dbReference>
<evidence type="ECO:0000313" key="5">
    <source>
        <dbReference type="Proteomes" id="UP001630127"/>
    </source>
</evidence>
<dbReference type="InterPro" id="IPR058017">
    <property type="entry name" value="At3g28540-like_C"/>
</dbReference>
<gene>
    <name evidence="4" type="ORF">ACH5RR_033217</name>
</gene>
<sequence>MTVVSRERASTLKAKTTKGNRSVALSLDDYEEIIDEFQGIKVTLSGLLNFIDAIWSTCGEERIIVFTTNHVGKLDPALIRTGRMDKHIELSYCGFEAFKVLAKNYLNHESHHLFKKIRTLLEKTRMTPADVAENWKRACRMEMRMRRESLIKKNQMIGNMGVRAMELQMKSDSLSN</sequence>
<dbReference type="GO" id="GO:0005524">
    <property type="term" value="F:ATP binding"/>
    <property type="evidence" value="ECO:0007669"/>
    <property type="project" value="UniProtKB-KW"/>
</dbReference>
<dbReference type="InterPro" id="IPR003959">
    <property type="entry name" value="ATPase_AAA_core"/>
</dbReference>
<dbReference type="Pfam" id="PF00004">
    <property type="entry name" value="AAA"/>
    <property type="match status" value="1"/>
</dbReference>
<feature type="domain" description="ATPase AAA-type core" evidence="2">
    <location>
        <begin position="25"/>
        <end position="91"/>
    </location>
</feature>
<evidence type="ECO:0000256" key="1">
    <source>
        <dbReference type="RuleBase" id="RU003651"/>
    </source>
</evidence>
<dbReference type="Pfam" id="PF25568">
    <property type="entry name" value="AAA_lid_At3g28540"/>
    <property type="match status" value="1"/>
</dbReference>
<proteinExistence type="inferred from homology"/>
<organism evidence="4 5">
    <name type="scientific">Cinchona calisaya</name>
    <dbReference type="NCBI Taxonomy" id="153742"/>
    <lineage>
        <taxon>Eukaryota</taxon>
        <taxon>Viridiplantae</taxon>
        <taxon>Streptophyta</taxon>
        <taxon>Embryophyta</taxon>
        <taxon>Tracheophyta</taxon>
        <taxon>Spermatophyta</taxon>
        <taxon>Magnoliopsida</taxon>
        <taxon>eudicotyledons</taxon>
        <taxon>Gunneridae</taxon>
        <taxon>Pentapetalae</taxon>
        <taxon>asterids</taxon>
        <taxon>lamiids</taxon>
        <taxon>Gentianales</taxon>
        <taxon>Rubiaceae</taxon>
        <taxon>Cinchonoideae</taxon>
        <taxon>Cinchoneae</taxon>
        <taxon>Cinchona</taxon>
    </lineage>
</organism>
<dbReference type="EMBL" id="JBJUIK010000013">
    <property type="protein sequence ID" value="KAL3507835.1"/>
    <property type="molecule type" value="Genomic_DNA"/>
</dbReference>
<evidence type="ECO:0008006" key="6">
    <source>
        <dbReference type="Google" id="ProtNLM"/>
    </source>
</evidence>
<evidence type="ECO:0000259" key="2">
    <source>
        <dbReference type="Pfam" id="PF00004"/>
    </source>
</evidence>
<accession>A0ABD2YPE3</accession>
<name>A0ABD2YPE3_9GENT</name>
<comment type="similarity">
    <text evidence="1">Belongs to the AAA ATPase family.</text>
</comment>
<dbReference type="InterPro" id="IPR050747">
    <property type="entry name" value="Mitochondrial_chaperone_BCS1"/>
</dbReference>
<dbReference type="AlphaFoldDB" id="A0ABD2YPE3"/>
<keyword evidence="1" id="KW-0547">Nucleotide-binding</keyword>
<dbReference type="InterPro" id="IPR003960">
    <property type="entry name" value="ATPase_AAA_CS"/>
</dbReference>
<dbReference type="GO" id="GO:0016787">
    <property type="term" value="F:hydrolase activity"/>
    <property type="evidence" value="ECO:0007669"/>
    <property type="project" value="UniProtKB-KW"/>
</dbReference>
<evidence type="ECO:0000259" key="3">
    <source>
        <dbReference type="Pfam" id="PF25568"/>
    </source>
</evidence>
<dbReference type="PANTHER" id="PTHR23070">
    <property type="entry name" value="BCS1 AAA-TYPE ATPASE"/>
    <property type="match status" value="1"/>
</dbReference>